<proteinExistence type="predicted"/>
<evidence type="ECO:0000313" key="3">
    <source>
        <dbReference type="Proteomes" id="UP001176941"/>
    </source>
</evidence>
<feature type="region of interest" description="Disordered" evidence="1">
    <location>
        <begin position="48"/>
        <end position="103"/>
    </location>
</feature>
<sequence length="114" mass="12455">MVCELYFTYHSNIQSCYCENVKPSDDIQAQCRLLMSFLPGPCVDRVRGKAPRSPTPRFSTAPPPHPAFRSHDHLELMPGSLPAGWPETQPTSSAVHTHSRGGCVSAPGTTCSCR</sequence>
<dbReference type="EMBL" id="OX459948">
    <property type="protein sequence ID" value="CAI9154991.1"/>
    <property type="molecule type" value="Genomic_DNA"/>
</dbReference>
<name>A0ABN8Y140_RANTA</name>
<dbReference type="Proteomes" id="UP001176941">
    <property type="component" value="Chromosome 12"/>
</dbReference>
<evidence type="ECO:0000313" key="2">
    <source>
        <dbReference type="EMBL" id="CAI9154991.1"/>
    </source>
</evidence>
<accession>A0ABN8Y140</accession>
<evidence type="ECO:0000256" key="1">
    <source>
        <dbReference type="SAM" id="MobiDB-lite"/>
    </source>
</evidence>
<organism evidence="2 3">
    <name type="scientific">Rangifer tarandus platyrhynchus</name>
    <name type="common">Svalbard reindeer</name>
    <dbReference type="NCBI Taxonomy" id="3082113"/>
    <lineage>
        <taxon>Eukaryota</taxon>
        <taxon>Metazoa</taxon>
        <taxon>Chordata</taxon>
        <taxon>Craniata</taxon>
        <taxon>Vertebrata</taxon>
        <taxon>Euteleostomi</taxon>
        <taxon>Mammalia</taxon>
        <taxon>Eutheria</taxon>
        <taxon>Laurasiatheria</taxon>
        <taxon>Artiodactyla</taxon>
        <taxon>Ruminantia</taxon>
        <taxon>Pecora</taxon>
        <taxon>Cervidae</taxon>
        <taxon>Odocoileinae</taxon>
        <taxon>Rangifer</taxon>
    </lineage>
</organism>
<protein>
    <submittedName>
        <fullName evidence="2">Uncharacterized protein</fullName>
    </submittedName>
</protein>
<gene>
    <name evidence="2" type="ORF">MRATA1EN1_LOCUS3953</name>
</gene>
<keyword evidence="3" id="KW-1185">Reference proteome</keyword>
<reference evidence="2" key="1">
    <citation type="submission" date="2023-04" db="EMBL/GenBank/DDBJ databases">
        <authorList>
            <consortium name="ELIXIR-Norway"/>
        </authorList>
    </citation>
    <scope>NUCLEOTIDE SEQUENCE [LARGE SCALE GENOMIC DNA]</scope>
</reference>